<dbReference type="RefSeq" id="WP_148360622.1">
    <property type="nucleotide sequence ID" value="NZ_BANB01000567.1"/>
</dbReference>
<keyword evidence="5 6" id="KW-0560">Oxidoreductase</keyword>
<evidence type="ECO:0000256" key="3">
    <source>
        <dbReference type="ARBA" id="ARBA00022630"/>
    </source>
</evidence>
<dbReference type="InterPro" id="IPR006089">
    <property type="entry name" value="Acyl-CoA_DH_CS"/>
</dbReference>
<dbReference type="EMBL" id="BANB01000567">
    <property type="protein sequence ID" value="GAN78005.1"/>
    <property type="molecule type" value="Genomic_DNA"/>
</dbReference>
<sequence>MDDMAGGSELDYLRSSIRRFLEREVVPHRDRWRREGCVDRAVWSAAGAAGLLCLAIPEQYGGGGGTFRHEAVLIEELARIGFGDLALSLHNAIVAPYILHYGTEAQRLHYLPAMARGDMVGAIAMTEPGAGSDLKSMRTTARRDGNGWTLRGQKTFISNGQLADLVIVAAKTDAEAGARGVSLFIVEAAKAQGFRRGRNLEKIGRHAQDTSELFFDDVKLPADALLGAEGRGFHQLMSQLPQERLVIGVGSVAAMETAIAETLRYVRERQAFGQSLFDFQNTRFVLAEAKTQATIGRVFMDWCVERLVAGELDAATAAMSKWWGSQTLCEIADRCLQLFGGYGYMAEYPIAHLWADARIGMIYGGSNEIMKELIARSL</sequence>
<name>A0A0D6P8A8_9PROT</name>
<dbReference type="GO" id="GO:0003995">
    <property type="term" value="F:acyl-CoA dehydrogenase activity"/>
    <property type="evidence" value="ECO:0007669"/>
    <property type="project" value="InterPro"/>
</dbReference>
<reference evidence="10 11" key="1">
    <citation type="submission" date="2012-11" db="EMBL/GenBank/DDBJ databases">
        <title>Whole genome sequence of Acidisphaera rubrifaciens HS-AP3.</title>
        <authorList>
            <person name="Azuma Y."/>
            <person name="Higashiura N."/>
            <person name="Hirakawa H."/>
            <person name="Matsushita K."/>
        </authorList>
    </citation>
    <scope>NUCLEOTIDE SEQUENCE [LARGE SCALE GENOMIC DNA]</scope>
    <source>
        <strain evidence="10 11">HS-AP3</strain>
    </source>
</reference>
<evidence type="ECO:0000256" key="1">
    <source>
        <dbReference type="ARBA" id="ARBA00001974"/>
    </source>
</evidence>
<dbReference type="InterPro" id="IPR046373">
    <property type="entry name" value="Acyl-CoA_Oxase/DH_mid-dom_sf"/>
</dbReference>
<dbReference type="PROSITE" id="PS00072">
    <property type="entry name" value="ACYL_COA_DH_1"/>
    <property type="match status" value="1"/>
</dbReference>
<dbReference type="InterPro" id="IPR009075">
    <property type="entry name" value="AcylCo_DH/oxidase_C"/>
</dbReference>
<dbReference type="Pfam" id="PF02771">
    <property type="entry name" value="Acyl-CoA_dh_N"/>
    <property type="match status" value="1"/>
</dbReference>
<keyword evidence="3 6" id="KW-0285">Flavoprotein</keyword>
<comment type="cofactor">
    <cofactor evidence="1 6">
        <name>FAD</name>
        <dbReference type="ChEBI" id="CHEBI:57692"/>
    </cofactor>
</comment>
<protein>
    <submittedName>
        <fullName evidence="10">Acyl-CoA dehydrogenase</fullName>
    </submittedName>
</protein>
<dbReference type="SUPFAM" id="SSF56645">
    <property type="entry name" value="Acyl-CoA dehydrogenase NM domain-like"/>
    <property type="match status" value="1"/>
</dbReference>
<evidence type="ECO:0000256" key="5">
    <source>
        <dbReference type="ARBA" id="ARBA00023002"/>
    </source>
</evidence>
<dbReference type="FunFam" id="2.40.110.10:FF:000002">
    <property type="entry name" value="Acyl-CoA dehydrogenase fadE12"/>
    <property type="match status" value="1"/>
</dbReference>
<evidence type="ECO:0000256" key="6">
    <source>
        <dbReference type="RuleBase" id="RU362125"/>
    </source>
</evidence>
<comment type="similarity">
    <text evidence="2 6">Belongs to the acyl-CoA dehydrogenase family.</text>
</comment>
<dbReference type="Gene3D" id="1.10.540.10">
    <property type="entry name" value="Acyl-CoA dehydrogenase/oxidase, N-terminal domain"/>
    <property type="match status" value="1"/>
</dbReference>
<dbReference type="FunFam" id="1.20.140.10:FF:000001">
    <property type="entry name" value="Acyl-CoA dehydrogenase"/>
    <property type="match status" value="1"/>
</dbReference>
<dbReference type="GO" id="GO:0050660">
    <property type="term" value="F:flavin adenine dinucleotide binding"/>
    <property type="evidence" value="ECO:0007669"/>
    <property type="project" value="InterPro"/>
</dbReference>
<dbReference type="SUPFAM" id="SSF47203">
    <property type="entry name" value="Acyl-CoA dehydrogenase C-terminal domain-like"/>
    <property type="match status" value="1"/>
</dbReference>
<dbReference type="InterPro" id="IPR006091">
    <property type="entry name" value="Acyl-CoA_Oxase/DH_mid-dom"/>
</dbReference>
<dbReference type="Gene3D" id="2.40.110.10">
    <property type="entry name" value="Butyryl-CoA Dehydrogenase, subunit A, domain 2"/>
    <property type="match status" value="1"/>
</dbReference>
<gene>
    <name evidence="10" type="ORF">Asru_0567_05</name>
</gene>
<accession>A0A0D6P8A8</accession>
<organism evidence="10 11">
    <name type="scientific">Acidisphaera rubrifaciens HS-AP3</name>
    <dbReference type="NCBI Taxonomy" id="1231350"/>
    <lineage>
        <taxon>Bacteria</taxon>
        <taxon>Pseudomonadati</taxon>
        <taxon>Pseudomonadota</taxon>
        <taxon>Alphaproteobacteria</taxon>
        <taxon>Acetobacterales</taxon>
        <taxon>Acetobacteraceae</taxon>
        <taxon>Acidisphaera</taxon>
    </lineage>
</organism>
<evidence type="ECO:0000256" key="2">
    <source>
        <dbReference type="ARBA" id="ARBA00009347"/>
    </source>
</evidence>
<keyword evidence="4 6" id="KW-0274">FAD</keyword>
<evidence type="ECO:0000259" key="7">
    <source>
        <dbReference type="Pfam" id="PF00441"/>
    </source>
</evidence>
<proteinExistence type="inferred from homology"/>
<dbReference type="AlphaFoldDB" id="A0A0D6P8A8"/>
<feature type="domain" description="Acyl-CoA dehydrogenase/oxidase N-terminal" evidence="9">
    <location>
        <begin position="9"/>
        <end position="118"/>
    </location>
</feature>
<dbReference type="PANTHER" id="PTHR43884">
    <property type="entry name" value="ACYL-COA DEHYDROGENASE"/>
    <property type="match status" value="1"/>
</dbReference>
<dbReference type="Pfam" id="PF00441">
    <property type="entry name" value="Acyl-CoA_dh_1"/>
    <property type="match status" value="1"/>
</dbReference>
<dbReference type="Gene3D" id="1.20.140.10">
    <property type="entry name" value="Butyryl-CoA Dehydrogenase, subunit A, domain 3"/>
    <property type="match status" value="1"/>
</dbReference>
<feature type="domain" description="Acyl-CoA dehydrogenase/oxidase C-terminal" evidence="7">
    <location>
        <begin position="230"/>
        <end position="378"/>
    </location>
</feature>
<keyword evidence="11" id="KW-1185">Reference proteome</keyword>
<evidence type="ECO:0000259" key="8">
    <source>
        <dbReference type="Pfam" id="PF02770"/>
    </source>
</evidence>
<dbReference type="InterPro" id="IPR036250">
    <property type="entry name" value="AcylCo_DH-like_C"/>
</dbReference>
<evidence type="ECO:0000259" key="9">
    <source>
        <dbReference type="Pfam" id="PF02771"/>
    </source>
</evidence>
<dbReference type="InterPro" id="IPR037069">
    <property type="entry name" value="AcylCoA_DH/ox_N_sf"/>
</dbReference>
<dbReference type="PANTHER" id="PTHR43884:SF12">
    <property type="entry name" value="ISOVALERYL-COA DEHYDROGENASE, MITOCHONDRIAL-RELATED"/>
    <property type="match status" value="1"/>
</dbReference>
<evidence type="ECO:0000256" key="4">
    <source>
        <dbReference type="ARBA" id="ARBA00022827"/>
    </source>
</evidence>
<dbReference type="InterPro" id="IPR013786">
    <property type="entry name" value="AcylCoA_DH/ox_N"/>
</dbReference>
<comment type="caution">
    <text evidence="10">The sequence shown here is derived from an EMBL/GenBank/DDBJ whole genome shotgun (WGS) entry which is preliminary data.</text>
</comment>
<evidence type="ECO:0000313" key="10">
    <source>
        <dbReference type="EMBL" id="GAN78005.1"/>
    </source>
</evidence>
<dbReference type="Pfam" id="PF02770">
    <property type="entry name" value="Acyl-CoA_dh_M"/>
    <property type="match status" value="1"/>
</dbReference>
<dbReference type="InterPro" id="IPR009100">
    <property type="entry name" value="AcylCoA_DH/oxidase_NM_dom_sf"/>
</dbReference>
<dbReference type="Proteomes" id="UP000032680">
    <property type="component" value="Unassembled WGS sequence"/>
</dbReference>
<feature type="domain" description="Acyl-CoA oxidase/dehydrogenase middle" evidence="8">
    <location>
        <begin position="122"/>
        <end position="218"/>
    </location>
</feature>
<evidence type="ECO:0000313" key="11">
    <source>
        <dbReference type="Proteomes" id="UP000032680"/>
    </source>
</evidence>
<dbReference type="OrthoDB" id="5510711at2"/>